<dbReference type="EMBL" id="KZ679013">
    <property type="protein sequence ID" value="PSS15370.1"/>
    <property type="molecule type" value="Genomic_DNA"/>
</dbReference>
<accession>A0A2T3AZ91</accession>
<dbReference type="AlphaFoldDB" id="A0A2T3AZ91"/>
<dbReference type="InParanoid" id="A0A2T3AZ91"/>
<protein>
    <submittedName>
        <fullName evidence="2">Uncharacterized protein</fullName>
    </submittedName>
</protein>
<feature type="region of interest" description="Disordered" evidence="1">
    <location>
        <begin position="1"/>
        <end position="34"/>
    </location>
</feature>
<evidence type="ECO:0000313" key="3">
    <source>
        <dbReference type="Proteomes" id="UP000241818"/>
    </source>
</evidence>
<keyword evidence="3" id="KW-1185">Reference proteome</keyword>
<sequence>MSTSSVPSSMCDGISHATPVPIWKHGPPRPPPMRIADITVPSSIQNRQIEQTDSFETPVCDPLFDPRYGPTARLVV</sequence>
<dbReference type="GeneID" id="36574935"/>
<gene>
    <name evidence="2" type="ORF">M430DRAFT_36028</name>
</gene>
<organism evidence="2 3">
    <name type="scientific">Amorphotheca resinae ATCC 22711</name>
    <dbReference type="NCBI Taxonomy" id="857342"/>
    <lineage>
        <taxon>Eukaryota</taxon>
        <taxon>Fungi</taxon>
        <taxon>Dikarya</taxon>
        <taxon>Ascomycota</taxon>
        <taxon>Pezizomycotina</taxon>
        <taxon>Leotiomycetes</taxon>
        <taxon>Helotiales</taxon>
        <taxon>Amorphothecaceae</taxon>
        <taxon>Amorphotheca</taxon>
    </lineage>
</organism>
<reference evidence="2 3" key="1">
    <citation type="journal article" date="2018" name="New Phytol.">
        <title>Comparative genomics and transcriptomics depict ericoid mycorrhizal fungi as versatile saprotrophs and plant mutualists.</title>
        <authorList>
            <person name="Martino E."/>
            <person name="Morin E."/>
            <person name="Grelet G.A."/>
            <person name="Kuo A."/>
            <person name="Kohler A."/>
            <person name="Daghino S."/>
            <person name="Barry K.W."/>
            <person name="Cichocki N."/>
            <person name="Clum A."/>
            <person name="Dockter R.B."/>
            <person name="Hainaut M."/>
            <person name="Kuo R.C."/>
            <person name="LaButti K."/>
            <person name="Lindahl B.D."/>
            <person name="Lindquist E.A."/>
            <person name="Lipzen A."/>
            <person name="Khouja H.R."/>
            <person name="Magnuson J."/>
            <person name="Murat C."/>
            <person name="Ohm R.A."/>
            <person name="Singer S.W."/>
            <person name="Spatafora J.W."/>
            <person name="Wang M."/>
            <person name="Veneault-Fourrey C."/>
            <person name="Henrissat B."/>
            <person name="Grigoriev I.V."/>
            <person name="Martin F.M."/>
            <person name="Perotto S."/>
        </authorList>
    </citation>
    <scope>NUCLEOTIDE SEQUENCE [LARGE SCALE GENOMIC DNA]</scope>
    <source>
        <strain evidence="2 3">ATCC 22711</strain>
    </source>
</reference>
<evidence type="ECO:0000256" key="1">
    <source>
        <dbReference type="SAM" id="MobiDB-lite"/>
    </source>
</evidence>
<dbReference type="Proteomes" id="UP000241818">
    <property type="component" value="Unassembled WGS sequence"/>
</dbReference>
<dbReference type="RefSeq" id="XP_024719969.1">
    <property type="nucleotide sequence ID" value="XM_024866854.1"/>
</dbReference>
<evidence type="ECO:0000313" key="2">
    <source>
        <dbReference type="EMBL" id="PSS15370.1"/>
    </source>
</evidence>
<proteinExistence type="predicted"/>
<name>A0A2T3AZ91_AMORE</name>